<keyword evidence="2" id="KW-1185">Reference proteome</keyword>
<dbReference type="Proteomes" id="UP000565441">
    <property type="component" value="Unassembled WGS sequence"/>
</dbReference>
<organism evidence="1 2">
    <name type="scientific">Tricholomella constricta</name>
    <dbReference type="NCBI Taxonomy" id="117010"/>
    <lineage>
        <taxon>Eukaryota</taxon>
        <taxon>Fungi</taxon>
        <taxon>Dikarya</taxon>
        <taxon>Basidiomycota</taxon>
        <taxon>Agaricomycotina</taxon>
        <taxon>Agaricomycetes</taxon>
        <taxon>Agaricomycetidae</taxon>
        <taxon>Agaricales</taxon>
        <taxon>Tricholomatineae</taxon>
        <taxon>Lyophyllaceae</taxon>
        <taxon>Tricholomella</taxon>
    </lineage>
</organism>
<proteinExistence type="predicted"/>
<dbReference type="OrthoDB" id="3037898at2759"/>
<name>A0A8H5GV61_9AGAR</name>
<reference evidence="1 2" key="1">
    <citation type="journal article" date="2020" name="ISME J.">
        <title>Uncovering the hidden diversity of litter-decomposition mechanisms in mushroom-forming fungi.</title>
        <authorList>
            <person name="Floudas D."/>
            <person name="Bentzer J."/>
            <person name="Ahren D."/>
            <person name="Johansson T."/>
            <person name="Persson P."/>
            <person name="Tunlid A."/>
        </authorList>
    </citation>
    <scope>NUCLEOTIDE SEQUENCE [LARGE SCALE GENOMIC DNA]</scope>
    <source>
        <strain evidence="1 2">CBS 661.87</strain>
    </source>
</reference>
<protein>
    <submittedName>
        <fullName evidence="1">Uncharacterized protein</fullName>
    </submittedName>
</protein>
<dbReference type="EMBL" id="JAACJP010000046">
    <property type="protein sequence ID" value="KAF5371507.1"/>
    <property type="molecule type" value="Genomic_DNA"/>
</dbReference>
<dbReference type="AlphaFoldDB" id="A0A8H5GV61"/>
<evidence type="ECO:0000313" key="2">
    <source>
        <dbReference type="Proteomes" id="UP000565441"/>
    </source>
</evidence>
<sequence length="274" mass="31251">MAQPRLFQGHLSIRTLLASTTHRIFQPDSHKARCYKRLQFFSSPRIARHIRSFSLIPFTHCPFRRTTRKQLVPENDVIDKIFSALPLFTNLRSLVVHFIRLTPRIIAILQDLTLDNFELNIRGHDIWQGLPTEKRISMPLPARRVILFNCDANYYRTPIIPSLFSVHLVHPGTLEEIHSGPDGTQFMLIAMSSSPSAFRSLQTLDISVDFISSPQFVPAMYQCPRLAALRLRRSETPARPLPQMAPIPSNILQALVVYHGPPLPVSFATGLRYP</sequence>
<comment type="caution">
    <text evidence="1">The sequence shown here is derived from an EMBL/GenBank/DDBJ whole genome shotgun (WGS) entry which is preliminary data.</text>
</comment>
<gene>
    <name evidence="1" type="ORF">D9615_009586</name>
</gene>
<accession>A0A8H5GV61</accession>
<evidence type="ECO:0000313" key="1">
    <source>
        <dbReference type="EMBL" id="KAF5371507.1"/>
    </source>
</evidence>